<accession>A0ABP7WSX1</accession>
<organism evidence="3 4">
    <name type="scientific">Mucilaginibacter panaciglaebae</name>
    <dbReference type="NCBI Taxonomy" id="502331"/>
    <lineage>
        <taxon>Bacteria</taxon>
        <taxon>Pseudomonadati</taxon>
        <taxon>Bacteroidota</taxon>
        <taxon>Sphingobacteriia</taxon>
        <taxon>Sphingobacteriales</taxon>
        <taxon>Sphingobacteriaceae</taxon>
        <taxon>Mucilaginibacter</taxon>
    </lineage>
</organism>
<dbReference type="InterPro" id="IPR053145">
    <property type="entry name" value="AB_hydrolase_Est10"/>
</dbReference>
<feature type="domain" description="Serine aminopeptidase S33" evidence="2">
    <location>
        <begin position="80"/>
        <end position="171"/>
    </location>
</feature>
<feature type="chain" id="PRO_5046688975" evidence="1">
    <location>
        <begin position="22"/>
        <end position="323"/>
    </location>
</feature>
<keyword evidence="3" id="KW-0378">Hydrolase</keyword>
<dbReference type="Gene3D" id="3.40.50.1820">
    <property type="entry name" value="alpha/beta hydrolase"/>
    <property type="match status" value="1"/>
</dbReference>
<dbReference type="SUPFAM" id="SSF53474">
    <property type="entry name" value="alpha/beta-Hydrolases"/>
    <property type="match status" value="1"/>
</dbReference>
<dbReference type="EMBL" id="BAABCV010000006">
    <property type="protein sequence ID" value="GAA4095989.1"/>
    <property type="molecule type" value="Genomic_DNA"/>
</dbReference>
<reference evidence="4" key="1">
    <citation type="journal article" date="2019" name="Int. J. Syst. Evol. Microbiol.">
        <title>The Global Catalogue of Microorganisms (GCM) 10K type strain sequencing project: providing services to taxonomists for standard genome sequencing and annotation.</title>
        <authorList>
            <consortium name="The Broad Institute Genomics Platform"/>
            <consortium name="The Broad Institute Genome Sequencing Center for Infectious Disease"/>
            <person name="Wu L."/>
            <person name="Ma J."/>
        </authorList>
    </citation>
    <scope>NUCLEOTIDE SEQUENCE [LARGE SCALE GENOMIC DNA]</scope>
    <source>
        <strain evidence="4">JCM 17085</strain>
    </source>
</reference>
<dbReference type="GO" id="GO:0016787">
    <property type="term" value="F:hydrolase activity"/>
    <property type="evidence" value="ECO:0007669"/>
    <property type="project" value="UniProtKB-KW"/>
</dbReference>
<evidence type="ECO:0000313" key="4">
    <source>
        <dbReference type="Proteomes" id="UP001500841"/>
    </source>
</evidence>
<evidence type="ECO:0000259" key="2">
    <source>
        <dbReference type="Pfam" id="PF12146"/>
    </source>
</evidence>
<evidence type="ECO:0000256" key="1">
    <source>
        <dbReference type="SAM" id="SignalP"/>
    </source>
</evidence>
<dbReference type="Pfam" id="PF12146">
    <property type="entry name" value="Hydrolase_4"/>
    <property type="match status" value="1"/>
</dbReference>
<comment type="caution">
    <text evidence="3">The sequence shown here is derived from an EMBL/GenBank/DDBJ whole genome shotgun (WGS) entry which is preliminary data.</text>
</comment>
<evidence type="ECO:0000313" key="3">
    <source>
        <dbReference type="EMBL" id="GAA4095989.1"/>
    </source>
</evidence>
<proteinExistence type="predicted"/>
<dbReference type="Proteomes" id="UP001500841">
    <property type="component" value="Unassembled WGS sequence"/>
</dbReference>
<dbReference type="PANTHER" id="PTHR43265">
    <property type="entry name" value="ESTERASE ESTD"/>
    <property type="match status" value="1"/>
</dbReference>
<keyword evidence="4" id="KW-1185">Reference proteome</keyword>
<dbReference type="RefSeq" id="WP_345103304.1">
    <property type="nucleotide sequence ID" value="NZ_BAABCV010000006.1"/>
</dbReference>
<dbReference type="InterPro" id="IPR029058">
    <property type="entry name" value="AB_hydrolase_fold"/>
</dbReference>
<protein>
    <submittedName>
        <fullName evidence="3">Alpha/beta hydrolase</fullName>
    </submittedName>
</protein>
<sequence>MKKVCFLVVAIFSLFILSAQAQTNPTLTETPVTLKTLSTTISGTLASPNGVSGKIPVVLIIAGTGPIDRNGNSEKLNIKADTYKLLAEALGKAGIASLRYDKRMVGENQTHQKEDNLRFDDYVDDAIALINMLKNDQRFSNVVVLGHGDGSLAGILAAADTEEATTAFISVEGLGRRADVLLKEQMKSKPGYMSDGFNKILDSLKVGSVQKKVDISLYPYIRPSIQNYMMSWLRFDPTDEIKKLKIPVLIVQGTTDLEIPVIEGDKLKHVRSSYTYAVMRGMNYVLRDAPADKDKNLATYTQPQLPLKPELVSTVVDFIKGLK</sequence>
<dbReference type="PANTHER" id="PTHR43265:SF1">
    <property type="entry name" value="ESTERASE ESTD"/>
    <property type="match status" value="1"/>
</dbReference>
<gene>
    <name evidence="3" type="ORF">GCM10022392_18910</name>
</gene>
<dbReference type="InterPro" id="IPR022742">
    <property type="entry name" value="Hydrolase_4"/>
</dbReference>
<name>A0ABP7WSX1_9SPHI</name>
<feature type="signal peptide" evidence="1">
    <location>
        <begin position="1"/>
        <end position="21"/>
    </location>
</feature>
<keyword evidence="1" id="KW-0732">Signal</keyword>